<feature type="transmembrane region" description="Helical" evidence="1">
    <location>
        <begin position="50"/>
        <end position="67"/>
    </location>
</feature>
<evidence type="ECO:0000313" key="2">
    <source>
        <dbReference type="EMBL" id="QHT22000.1"/>
    </source>
</evidence>
<organism evidence="2">
    <name type="scientific">viral metagenome</name>
    <dbReference type="NCBI Taxonomy" id="1070528"/>
    <lineage>
        <taxon>unclassified sequences</taxon>
        <taxon>metagenomes</taxon>
        <taxon>organismal metagenomes</taxon>
    </lineage>
</organism>
<evidence type="ECO:0000256" key="1">
    <source>
        <dbReference type="SAM" id="Phobius"/>
    </source>
</evidence>
<proteinExistence type="predicted"/>
<feature type="transmembrane region" description="Helical" evidence="1">
    <location>
        <begin position="133"/>
        <end position="158"/>
    </location>
</feature>
<dbReference type="AlphaFoldDB" id="A0A6C0E062"/>
<reference evidence="2" key="1">
    <citation type="journal article" date="2020" name="Nature">
        <title>Giant virus diversity and host interactions through global metagenomics.</title>
        <authorList>
            <person name="Schulz F."/>
            <person name="Roux S."/>
            <person name="Paez-Espino D."/>
            <person name="Jungbluth S."/>
            <person name="Walsh D.A."/>
            <person name="Denef V.J."/>
            <person name="McMahon K.D."/>
            <person name="Konstantinidis K.T."/>
            <person name="Eloe-Fadrosh E.A."/>
            <person name="Kyrpides N.C."/>
            <person name="Woyke T."/>
        </authorList>
    </citation>
    <scope>NUCLEOTIDE SEQUENCE</scope>
    <source>
        <strain evidence="2">GVMAG-M-3300023179-103</strain>
    </source>
</reference>
<sequence length="203" mass="23449">MNSNTVNKLKNRIPYLTSGSFALVIKLANIKLDNYTVLKDGEPHIDTTDFKIYFISICLIAMIWDLIHTMEATILFNNNDDDNDENLTYEDHTTICHKVKKIIKKILFCCLSLVIALLLFITFTNILTDGLPFYIFFGFTNDLDILIYGIIIPLVYILNIIEETYLKKYLDAYMILEKKDDINETSNLFGSRHKKTTTVSNII</sequence>
<keyword evidence="1" id="KW-0812">Transmembrane</keyword>
<feature type="transmembrane region" description="Helical" evidence="1">
    <location>
        <begin position="12"/>
        <end position="30"/>
    </location>
</feature>
<keyword evidence="1" id="KW-1133">Transmembrane helix</keyword>
<dbReference type="EMBL" id="MN739700">
    <property type="protein sequence ID" value="QHT22000.1"/>
    <property type="molecule type" value="Genomic_DNA"/>
</dbReference>
<accession>A0A6C0E062</accession>
<protein>
    <submittedName>
        <fullName evidence="2">Uncharacterized protein</fullName>
    </submittedName>
</protein>
<name>A0A6C0E062_9ZZZZ</name>
<keyword evidence="1" id="KW-0472">Membrane</keyword>
<feature type="transmembrane region" description="Helical" evidence="1">
    <location>
        <begin position="106"/>
        <end position="127"/>
    </location>
</feature>